<protein>
    <recommendedName>
        <fullName evidence="2">DUF6604 domain-containing protein</fullName>
    </recommendedName>
</protein>
<dbReference type="PANTHER" id="PTHR38795">
    <property type="entry name" value="DUF6604 DOMAIN-CONTAINING PROTEIN"/>
    <property type="match status" value="1"/>
</dbReference>
<gene>
    <name evidence="3" type="ORF">P280DRAFT_130505</name>
</gene>
<dbReference type="PANTHER" id="PTHR38795:SF1">
    <property type="entry name" value="DUF6604 DOMAIN-CONTAINING PROTEIN"/>
    <property type="match status" value="1"/>
</dbReference>
<evidence type="ECO:0000256" key="1">
    <source>
        <dbReference type="SAM" id="MobiDB-lite"/>
    </source>
</evidence>
<organism evidence="3 4">
    <name type="scientific">Massarina eburnea CBS 473.64</name>
    <dbReference type="NCBI Taxonomy" id="1395130"/>
    <lineage>
        <taxon>Eukaryota</taxon>
        <taxon>Fungi</taxon>
        <taxon>Dikarya</taxon>
        <taxon>Ascomycota</taxon>
        <taxon>Pezizomycotina</taxon>
        <taxon>Dothideomycetes</taxon>
        <taxon>Pleosporomycetidae</taxon>
        <taxon>Pleosporales</taxon>
        <taxon>Massarineae</taxon>
        <taxon>Massarinaceae</taxon>
        <taxon>Massarina</taxon>
    </lineage>
</organism>
<feature type="region of interest" description="Disordered" evidence="1">
    <location>
        <begin position="28"/>
        <end position="82"/>
    </location>
</feature>
<feature type="compositionally biased region" description="Acidic residues" evidence="1">
    <location>
        <begin position="192"/>
        <end position="211"/>
    </location>
</feature>
<name>A0A6A6SHE2_9PLEO</name>
<feature type="region of interest" description="Disordered" evidence="1">
    <location>
        <begin position="750"/>
        <end position="773"/>
    </location>
</feature>
<dbReference type="InterPro" id="IPR046539">
    <property type="entry name" value="DUF6604"/>
</dbReference>
<feature type="domain" description="DUF6604" evidence="2">
    <location>
        <begin position="7"/>
        <end position="288"/>
    </location>
</feature>
<evidence type="ECO:0000313" key="4">
    <source>
        <dbReference type="Proteomes" id="UP000799753"/>
    </source>
</evidence>
<dbReference type="OrthoDB" id="5238236at2759"/>
<sequence length="920" mass="104716">MTLYDWYKRCSDEAITWLTNKGEECGNDVRLNQMPDPTPPTGKLKGRARTLARREAKSASKASSSSATATTSTATKPAKPYRLSTEEILRQARYLKDSGDTIIMPRRIHRAFKEAIKGRKLHAAKHENENLAVDRKDGHTYFIEVLVEVTKIISTCVRVQKNTPRAAELNPVEPEPATVESIAEDFASFDIDDDDESAIGPNETDEIEAEEAPTTSNVKPSQVVYEPEIDPDEECSFLFWCFQLEGKKIVIYTVQLWESCFKGDMSVLMATLLTEAAMERISLLESTIIEREDVATCINLYMDGNWTPHIMSEYTLQFLEATIRGRRDKNGINCLGFPSCLIPLGSRVNVEYAHPLQLWYENMSQREGGAVGMREQDEFLLQYMMALYFEDMARAYANPDVSPTSLDAISRSLVKVLHGEQPKFSDLTRFAATLLYGIRITEFAISQRLQQLNIPYIELYDMVARLENLQRTLLESSGDVSKEGVSRSKHISSLQQWIMGWNAPLLRYEQLRLLPTSHPWCGKHREFWEAIEEIWRVLHLPAKFQDEFRQMFKDYPDRAGSQEKREEFEKKYIPNPIPDFLRMFNPLCCGKLIMVGQLESTALEIIFANDNPQLFYMCHCYNALRQAGYLNVAWPAIDAVISLHMKALFRGELPTQFQEMFDRFSLATGSPPSLIAAAKRGKIPHWAKGKDYAAQKQKIMSKMSKSEEGRGKFALNPTLQILLDYFDGKVPSMCRSLYLIDKLMQDSTDAHGETAETQPQAASQSSKEKPRKKCKTYSYMDDMDAITFLQALENHVRPELAQLGVKYSQLTLIADKLFEVIELAIRGQSYIGDRGFFFTMELLRQMRDCHRDRKASKEDKDIKASKAVVCGRVLDAYIRAGDEGIPGFSEDQIKGFIEGLNLASLRSTAIEKLDLLGQWS</sequence>
<evidence type="ECO:0000313" key="3">
    <source>
        <dbReference type="EMBL" id="KAF2645848.1"/>
    </source>
</evidence>
<proteinExistence type="predicted"/>
<dbReference type="Pfam" id="PF20253">
    <property type="entry name" value="DUF6604"/>
    <property type="match status" value="1"/>
</dbReference>
<reference evidence="3" key="1">
    <citation type="journal article" date="2020" name="Stud. Mycol.">
        <title>101 Dothideomycetes genomes: a test case for predicting lifestyles and emergence of pathogens.</title>
        <authorList>
            <person name="Haridas S."/>
            <person name="Albert R."/>
            <person name="Binder M."/>
            <person name="Bloem J."/>
            <person name="Labutti K."/>
            <person name="Salamov A."/>
            <person name="Andreopoulos B."/>
            <person name="Baker S."/>
            <person name="Barry K."/>
            <person name="Bills G."/>
            <person name="Bluhm B."/>
            <person name="Cannon C."/>
            <person name="Castanera R."/>
            <person name="Culley D."/>
            <person name="Daum C."/>
            <person name="Ezra D."/>
            <person name="Gonzalez J."/>
            <person name="Henrissat B."/>
            <person name="Kuo A."/>
            <person name="Liang C."/>
            <person name="Lipzen A."/>
            <person name="Lutzoni F."/>
            <person name="Magnuson J."/>
            <person name="Mondo S."/>
            <person name="Nolan M."/>
            <person name="Ohm R."/>
            <person name="Pangilinan J."/>
            <person name="Park H.-J."/>
            <person name="Ramirez L."/>
            <person name="Alfaro M."/>
            <person name="Sun H."/>
            <person name="Tritt A."/>
            <person name="Yoshinaga Y."/>
            <person name="Zwiers L.-H."/>
            <person name="Turgeon B."/>
            <person name="Goodwin S."/>
            <person name="Spatafora J."/>
            <person name="Crous P."/>
            <person name="Grigoriev I."/>
        </authorList>
    </citation>
    <scope>NUCLEOTIDE SEQUENCE</scope>
    <source>
        <strain evidence="3">CBS 473.64</strain>
    </source>
</reference>
<keyword evidence="4" id="KW-1185">Reference proteome</keyword>
<dbReference type="EMBL" id="MU006777">
    <property type="protein sequence ID" value="KAF2645848.1"/>
    <property type="molecule type" value="Genomic_DNA"/>
</dbReference>
<dbReference type="Proteomes" id="UP000799753">
    <property type="component" value="Unassembled WGS sequence"/>
</dbReference>
<feature type="compositionally biased region" description="Low complexity" evidence="1">
    <location>
        <begin position="59"/>
        <end position="80"/>
    </location>
</feature>
<dbReference type="AlphaFoldDB" id="A0A6A6SHE2"/>
<accession>A0A6A6SHE2</accession>
<feature type="compositionally biased region" description="Polar residues" evidence="1">
    <location>
        <begin position="755"/>
        <end position="765"/>
    </location>
</feature>
<feature type="region of interest" description="Disordered" evidence="1">
    <location>
        <begin position="192"/>
        <end position="220"/>
    </location>
</feature>
<evidence type="ECO:0000259" key="2">
    <source>
        <dbReference type="Pfam" id="PF20253"/>
    </source>
</evidence>